<dbReference type="InterPro" id="IPR017930">
    <property type="entry name" value="Myb_dom"/>
</dbReference>
<dbReference type="SUPFAM" id="SSF46689">
    <property type="entry name" value="Homeodomain-like"/>
    <property type="match status" value="1"/>
</dbReference>
<dbReference type="InterPro" id="IPR050560">
    <property type="entry name" value="MYB_TF"/>
</dbReference>
<dbReference type="Pfam" id="PF00249">
    <property type="entry name" value="Myb_DNA-binding"/>
    <property type="match status" value="2"/>
</dbReference>
<feature type="region of interest" description="Disordered" evidence="3">
    <location>
        <begin position="173"/>
        <end position="197"/>
    </location>
</feature>
<evidence type="ECO:0000256" key="2">
    <source>
        <dbReference type="ARBA" id="ARBA00023242"/>
    </source>
</evidence>
<evidence type="ECO:0000256" key="1">
    <source>
        <dbReference type="ARBA" id="ARBA00004123"/>
    </source>
</evidence>
<organism evidence="6 7">
    <name type="scientific">Coffea arabica</name>
    <name type="common">Arabian coffee</name>
    <dbReference type="NCBI Taxonomy" id="13443"/>
    <lineage>
        <taxon>Eukaryota</taxon>
        <taxon>Viridiplantae</taxon>
        <taxon>Streptophyta</taxon>
        <taxon>Embryophyta</taxon>
        <taxon>Tracheophyta</taxon>
        <taxon>Spermatophyta</taxon>
        <taxon>Magnoliopsida</taxon>
        <taxon>eudicotyledons</taxon>
        <taxon>Gunneridae</taxon>
        <taxon>Pentapetalae</taxon>
        <taxon>asterids</taxon>
        <taxon>lamiids</taxon>
        <taxon>Gentianales</taxon>
        <taxon>Rubiaceae</taxon>
        <taxon>Ixoroideae</taxon>
        <taxon>Gardenieae complex</taxon>
        <taxon>Bertiereae - Coffeeae clade</taxon>
        <taxon>Coffeeae</taxon>
        <taxon>Coffea</taxon>
    </lineage>
</organism>
<dbReference type="Proteomes" id="UP001652660">
    <property type="component" value="Chromosome 4c"/>
</dbReference>
<gene>
    <name evidence="7" type="primary">LOC113739012</name>
</gene>
<feature type="domain" description="Myb-like" evidence="4">
    <location>
        <begin position="244"/>
        <end position="294"/>
    </location>
</feature>
<feature type="compositionally biased region" description="Basic residues" evidence="3">
    <location>
        <begin position="185"/>
        <end position="195"/>
    </location>
</feature>
<feature type="domain" description="HTH myb-type" evidence="5">
    <location>
        <begin position="197"/>
        <end position="247"/>
    </location>
</feature>
<keyword evidence="6" id="KW-1185">Reference proteome</keyword>
<dbReference type="PANTHER" id="PTHR45614:SF285">
    <property type="entry name" value="TRANSCRIPTION FACTOR MYB98"/>
    <property type="match status" value="1"/>
</dbReference>
<accession>A0ABM4U0W5</accession>
<dbReference type="InterPro" id="IPR001005">
    <property type="entry name" value="SANT/Myb"/>
</dbReference>
<evidence type="ECO:0000259" key="4">
    <source>
        <dbReference type="PROSITE" id="PS50090"/>
    </source>
</evidence>
<reference evidence="7" key="1">
    <citation type="submission" date="2025-08" db="UniProtKB">
        <authorList>
            <consortium name="RefSeq"/>
        </authorList>
    </citation>
    <scope>IDENTIFICATION</scope>
    <source>
        <tissue evidence="7">Leaves</tissue>
    </source>
</reference>
<protein>
    <submittedName>
        <fullName evidence="7">Transcription factor MYB98-like</fullName>
    </submittedName>
</protein>
<dbReference type="InterPro" id="IPR009057">
    <property type="entry name" value="Homeodomain-like_sf"/>
</dbReference>
<dbReference type="CDD" id="cd00167">
    <property type="entry name" value="SANT"/>
    <property type="match status" value="2"/>
</dbReference>
<feature type="compositionally biased region" description="Polar residues" evidence="3">
    <location>
        <begin position="325"/>
        <end position="351"/>
    </location>
</feature>
<evidence type="ECO:0000259" key="5">
    <source>
        <dbReference type="PROSITE" id="PS51294"/>
    </source>
</evidence>
<dbReference type="PANTHER" id="PTHR45614">
    <property type="entry name" value="MYB PROTEIN-RELATED"/>
    <property type="match status" value="1"/>
</dbReference>
<feature type="region of interest" description="Disordered" evidence="3">
    <location>
        <begin position="325"/>
        <end position="360"/>
    </location>
</feature>
<feature type="domain" description="Myb-like" evidence="4">
    <location>
        <begin position="192"/>
        <end position="243"/>
    </location>
</feature>
<evidence type="ECO:0000313" key="7">
    <source>
        <dbReference type="RefSeq" id="XP_071900930.1"/>
    </source>
</evidence>
<dbReference type="PROSITE" id="PS50090">
    <property type="entry name" value="MYB_LIKE"/>
    <property type="match status" value="2"/>
</dbReference>
<dbReference type="RefSeq" id="XP_071900930.1">
    <property type="nucleotide sequence ID" value="XM_072044829.1"/>
</dbReference>
<dbReference type="PROSITE" id="PS51294">
    <property type="entry name" value="HTH_MYB"/>
    <property type="match status" value="2"/>
</dbReference>
<evidence type="ECO:0000313" key="6">
    <source>
        <dbReference type="Proteomes" id="UP001652660"/>
    </source>
</evidence>
<feature type="domain" description="HTH myb-type" evidence="5">
    <location>
        <begin position="248"/>
        <end position="298"/>
    </location>
</feature>
<dbReference type="SMART" id="SM00717">
    <property type="entry name" value="SANT"/>
    <property type="match status" value="2"/>
</dbReference>
<dbReference type="Gene3D" id="1.10.10.60">
    <property type="entry name" value="Homeodomain-like"/>
    <property type="match status" value="2"/>
</dbReference>
<dbReference type="GeneID" id="113739012"/>
<comment type="subcellular location">
    <subcellularLocation>
        <location evidence="1">Nucleus</location>
    </subcellularLocation>
</comment>
<sequence>MEFNTKCSNKPGRQQFSMPANFLKPDIDQDFCMDNCQSKGFLQDFQHLDHFSFTGSSFNPDLGIHTTGFDPFDPFFNGSSMIDFDYLDFKPFEENDNNNGKLVTQNFEGGGGLLKHTVKETPLSDENSSDHKLFPLTRPEVMPLNFCVQDESSCITAESVYYKESGTKRNNNRFSNIALSSSTKKQGRGRKKSKSAKGQWTIEEDRLLVHLVEKFGVRKWSHIAQVLKGRIGKQCRERWHNHLRPDIKKDIWTEEEDRILIEAHAEIGNKWAEIAKKLPGRTENSIKNHWNATKRRQFSRRKCRTKWPKPSSLLQNYIKSLNFEKSSSGRKNASTSDTPTIGDHNQNSTPNEEAMELNSDPLVPDYDFSEVPEFALDDNLFERTSINNLNAEIHNASPILDDKGFCMEIPYDVPPPIMQFEVKKELDLMEMISHVNQ</sequence>
<proteinExistence type="predicted"/>
<keyword evidence="2" id="KW-0539">Nucleus</keyword>
<evidence type="ECO:0000256" key="3">
    <source>
        <dbReference type="SAM" id="MobiDB-lite"/>
    </source>
</evidence>
<name>A0ABM4U0W5_COFAR</name>